<reference evidence="7" key="1">
    <citation type="submission" date="2025-08" db="UniProtKB">
        <authorList>
            <consortium name="RefSeq"/>
        </authorList>
    </citation>
    <scope>IDENTIFICATION</scope>
    <source>
        <strain evidence="7">Nigerian</strain>
        <tissue evidence="7">Liver and blood</tissue>
    </source>
</reference>
<dbReference type="CTD" id="100145774"/>
<dbReference type="InterPro" id="IPR051228">
    <property type="entry name" value="NADPH_Oxidase/PX-Domain"/>
</dbReference>
<dbReference type="SUPFAM" id="SSF50044">
    <property type="entry name" value="SH3-domain"/>
    <property type="match status" value="2"/>
</dbReference>
<proteinExistence type="predicted"/>
<dbReference type="InterPro" id="IPR001452">
    <property type="entry name" value="SH3_domain"/>
</dbReference>
<gene>
    <name evidence="8" type="primary">noxo1.2</name>
    <name evidence="7" type="synonym">noxo1.1</name>
</gene>
<dbReference type="Xenbase" id="XB-GENE-5922622">
    <property type="gene designation" value="noxo1.2"/>
</dbReference>
<feature type="compositionally biased region" description="Low complexity" evidence="3">
    <location>
        <begin position="402"/>
        <end position="426"/>
    </location>
</feature>
<dbReference type="InterPro" id="IPR036028">
    <property type="entry name" value="SH3-like_dom_sf"/>
</dbReference>
<dbReference type="InterPro" id="IPR001683">
    <property type="entry name" value="PX_dom"/>
</dbReference>
<evidence type="ECO:0000313" key="8">
    <source>
        <dbReference type="Xenbase" id="XB-GENE-5922622"/>
    </source>
</evidence>
<evidence type="ECO:0000313" key="6">
    <source>
        <dbReference type="Proteomes" id="UP000008143"/>
    </source>
</evidence>
<dbReference type="PROSITE" id="PS50002">
    <property type="entry name" value="SH3"/>
    <property type="match status" value="2"/>
</dbReference>
<dbReference type="FunFam" id="3.30.1520.10:FF:000040">
    <property type="entry name" value="NADPH oxidase organizer 1"/>
    <property type="match status" value="1"/>
</dbReference>
<evidence type="ECO:0000259" key="4">
    <source>
        <dbReference type="PROSITE" id="PS50002"/>
    </source>
</evidence>
<feature type="region of interest" description="Disordered" evidence="3">
    <location>
        <begin position="43"/>
        <end position="64"/>
    </location>
</feature>
<dbReference type="PROSITE" id="PS50195">
    <property type="entry name" value="PX"/>
    <property type="match status" value="1"/>
</dbReference>
<dbReference type="OrthoDB" id="10255964at2759"/>
<evidence type="ECO:0000313" key="7">
    <source>
        <dbReference type="RefSeq" id="XP_012826154.1"/>
    </source>
</evidence>
<feature type="compositionally biased region" description="Basic and acidic residues" evidence="3">
    <location>
        <begin position="378"/>
        <end position="388"/>
    </location>
</feature>
<dbReference type="CDD" id="cd06889">
    <property type="entry name" value="PX_NoxO1"/>
    <property type="match status" value="1"/>
</dbReference>
<dbReference type="PANTHER" id="PTHR15706:SF28">
    <property type="entry name" value="NADPH OXIDASE ORGANIZER 1"/>
    <property type="match status" value="1"/>
</dbReference>
<feature type="domain" description="SH3" evidence="4">
    <location>
        <begin position="220"/>
        <end position="282"/>
    </location>
</feature>
<dbReference type="GO" id="GO:0035091">
    <property type="term" value="F:phosphatidylinositol binding"/>
    <property type="evidence" value="ECO:0007669"/>
    <property type="project" value="InterPro"/>
</dbReference>
<dbReference type="InterPro" id="IPR036871">
    <property type="entry name" value="PX_dom_sf"/>
</dbReference>
<dbReference type="Proteomes" id="UP000008143">
    <property type="component" value="Chromosome 9"/>
</dbReference>
<feature type="domain" description="SH3" evidence="4">
    <location>
        <begin position="294"/>
        <end position="353"/>
    </location>
</feature>
<evidence type="ECO:0000256" key="3">
    <source>
        <dbReference type="SAM" id="MobiDB-lite"/>
    </source>
</evidence>
<feature type="region of interest" description="Disordered" evidence="3">
    <location>
        <begin position="378"/>
        <end position="454"/>
    </location>
</feature>
<feature type="compositionally biased region" description="Polar residues" evidence="3">
    <location>
        <begin position="389"/>
        <end position="401"/>
    </location>
</feature>
<dbReference type="InterPro" id="IPR035758">
    <property type="entry name" value="NoxO1_SH3_2"/>
</dbReference>
<dbReference type="AlphaFoldDB" id="A0A8J0SYZ6"/>
<keyword evidence="1 2" id="KW-0728">SH3 domain</keyword>
<dbReference type="Gene3D" id="3.30.1520.10">
    <property type="entry name" value="Phox-like domain"/>
    <property type="match status" value="1"/>
</dbReference>
<dbReference type="KEGG" id="xtr:100145774"/>
<dbReference type="FunFam" id="2.30.30.40:FF:000219">
    <property type="entry name" value="NADPH oxidase organizer 1"/>
    <property type="match status" value="1"/>
</dbReference>
<dbReference type="GO" id="GO:0016176">
    <property type="term" value="F:superoxide-generating NADPH oxidase activator activity"/>
    <property type="evidence" value="ECO:0000318"/>
    <property type="project" value="GO_Central"/>
</dbReference>
<dbReference type="SMART" id="SM00326">
    <property type="entry name" value="SH3"/>
    <property type="match status" value="2"/>
</dbReference>
<dbReference type="CDD" id="cd12024">
    <property type="entry name" value="SH3_NoxO1_2"/>
    <property type="match status" value="1"/>
</dbReference>
<dbReference type="AGR" id="Xenbase:XB-GENE-5922622"/>
<organism evidence="6 7">
    <name type="scientific">Xenopus tropicalis</name>
    <name type="common">Western clawed frog</name>
    <name type="synonym">Silurana tropicalis</name>
    <dbReference type="NCBI Taxonomy" id="8364"/>
    <lineage>
        <taxon>Eukaryota</taxon>
        <taxon>Metazoa</taxon>
        <taxon>Chordata</taxon>
        <taxon>Craniata</taxon>
        <taxon>Vertebrata</taxon>
        <taxon>Euteleostomi</taxon>
        <taxon>Amphibia</taxon>
        <taxon>Batrachia</taxon>
        <taxon>Anura</taxon>
        <taxon>Pipoidea</taxon>
        <taxon>Pipidae</taxon>
        <taxon>Xenopodinae</taxon>
        <taxon>Xenopus</taxon>
        <taxon>Silurana</taxon>
    </lineage>
</organism>
<feature type="domain" description="PX" evidence="5">
    <location>
        <begin position="61"/>
        <end position="186"/>
    </location>
</feature>
<dbReference type="FunFam" id="2.30.30.40:FF:000233">
    <property type="entry name" value="NADPH oxidase organizer 1"/>
    <property type="match status" value="1"/>
</dbReference>
<protein>
    <submittedName>
        <fullName evidence="7">NADPH oxidase organizer 1</fullName>
    </submittedName>
</protein>
<evidence type="ECO:0000256" key="2">
    <source>
        <dbReference type="PROSITE-ProRule" id="PRU00192"/>
    </source>
</evidence>
<dbReference type="Gene3D" id="2.30.30.40">
    <property type="entry name" value="SH3 Domains"/>
    <property type="match status" value="2"/>
</dbReference>
<evidence type="ECO:0000259" key="5">
    <source>
        <dbReference type="PROSITE" id="PS50195"/>
    </source>
</evidence>
<dbReference type="SMART" id="SM00312">
    <property type="entry name" value="PX"/>
    <property type="match status" value="1"/>
</dbReference>
<dbReference type="GeneID" id="100145774"/>
<feature type="compositionally biased region" description="Basic residues" evidence="3">
    <location>
        <begin position="51"/>
        <end position="63"/>
    </location>
</feature>
<dbReference type="RefSeq" id="XP_012826154.1">
    <property type="nucleotide sequence ID" value="XM_012970700.2"/>
</dbReference>
<dbReference type="Pfam" id="PF00018">
    <property type="entry name" value="SH3_1"/>
    <property type="match status" value="1"/>
</dbReference>
<dbReference type="CDD" id="cd12023">
    <property type="entry name" value="SH3_NoxO1_1"/>
    <property type="match status" value="1"/>
</dbReference>
<name>A0A8J0SYZ6_XENTR</name>
<keyword evidence="6" id="KW-1185">Reference proteome</keyword>
<dbReference type="Pfam" id="PF00787">
    <property type="entry name" value="PX"/>
    <property type="match status" value="1"/>
</dbReference>
<evidence type="ECO:0000256" key="1">
    <source>
        <dbReference type="ARBA" id="ARBA00022443"/>
    </source>
</evidence>
<dbReference type="SUPFAM" id="SSF64268">
    <property type="entry name" value="PX domain"/>
    <property type="match status" value="1"/>
</dbReference>
<dbReference type="GO" id="GO:0042554">
    <property type="term" value="P:superoxide anion generation"/>
    <property type="evidence" value="ECO:0000318"/>
    <property type="project" value="GO_Central"/>
</dbReference>
<dbReference type="GO" id="GO:0005737">
    <property type="term" value="C:cytoplasm"/>
    <property type="evidence" value="ECO:0000318"/>
    <property type="project" value="GO_Central"/>
</dbReference>
<dbReference type="OMA" id="QQMAWFP"/>
<sequence length="490" mass="55662">MQFAHFFERKSNQRSCFLIGWESSGPAPSHVFIQVLAKRSLSISDSSTQQHPKHPGTMRHSSSRHPVEVQGIGLMHHGSHKTYMFSVLWSDHNKVLIYRTMEEFKKFQKELKMKFPLEAGAMKKSERTIPKLKDALRGGSKRKDSRKYLERLRKLETYCQALLRLDAKISQCPLLVQFFTLHNNDLNPSFPENSLVIMPSDNKEEKSICPNQNFNVSGPLVSLTYRCTADFETVDLKNKPFRAKQHQLLDVLVKESTGWWLVENDDRQIAWFPAPYLKAHSNTEDGCRKQECQDQGTFCVVLKAYEAQNFDEISIGIGVIVEVLQKSDNGWWLIRYNSRTGYIPSIYLKPYRNPCEKFQNILRRDMYISTPNLYEERVGTKMEDRDRSQSVGDSSVTSADIRSSMASGMDSSSSSSRSVSDGESSAGGSNTSLSAADPGAPKVPARPKPDEIFQNCSTVTKRTVQKSLFRPHLTEVLVEAQLRSSEGKEK</sequence>
<accession>A0A8J0SYZ6</accession>
<dbReference type="PANTHER" id="PTHR15706">
    <property type="entry name" value="SH3 MULTIPLE DOMAIN"/>
    <property type="match status" value="1"/>
</dbReference>